<name>A0AAD5XA02_9FUNG</name>
<accession>A0AAD5XA02</accession>
<dbReference type="EMBL" id="JADGJH010002122">
    <property type="protein sequence ID" value="KAJ3103129.1"/>
    <property type="molecule type" value="Genomic_DNA"/>
</dbReference>
<gene>
    <name evidence="2" type="ORF">HK100_004255</name>
</gene>
<sequence>MLSNSLPCDPKTPRNFSSTNSPGVMPLQHIDSLVSTADADAHAGIKLNALFS</sequence>
<protein>
    <submittedName>
        <fullName evidence="2">Uncharacterized protein</fullName>
    </submittedName>
</protein>
<evidence type="ECO:0000313" key="2">
    <source>
        <dbReference type="EMBL" id="KAJ3103129.1"/>
    </source>
</evidence>
<organism evidence="2 3">
    <name type="scientific">Physocladia obscura</name>
    <dbReference type="NCBI Taxonomy" id="109957"/>
    <lineage>
        <taxon>Eukaryota</taxon>
        <taxon>Fungi</taxon>
        <taxon>Fungi incertae sedis</taxon>
        <taxon>Chytridiomycota</taxon>
        <taxon>Chytridiomycota incertae sedis</taxon>
        <taxon>Chytridiomycetes</taxon>
        <taxon>Chytridiales</taxon>
        <taxon>Chytriomycetaceae</taxon>
        <taxon>Physocladia</taxon>
    </lineage>
</organism>
<dbReference type="AlphaFoldDB" id="A0AAD5XA02"/>
<feature type="region of interest" description="Disordered" evidence="1">
    <location>
        <begin position="1"/>
        <end position="23"/>
    </location>
</feature>
<keyword evidence="3" id="KW-1185">Reference proteome</keyword>
<evidence type="ECO:0000256" key="1">
    <source>
        <dbReference type="SAM" id="MobiDB-lite"/>
    </source>
</evidence>
<evidence type="ECO:0000313" key="3">
    <source>
        <dbReference type="Proteomes" id="UP001211907"/>
    </source>
</evidence>
<proteinExistence type="predicted"/>
<comment type="caution">
    <text evidence="2">The sequence shown here is derived from an EMBL/GenBank/DDBJ whole genome shotgun (WGS) entry which is preliminary data.</text>
</comment>
<reference evidence="2" key="1">
    <citation type="submission" date="2020-05" db="EMBL/GenBank/DDBJ databases">
        <title>Phylogenomic resolution of chytrid fungi.</title>
        <authorList>
            <person name="Stajich J.E."/>
            <person name="Amses K."/>
            <person name="Simmons R."/>
            <person name="Seto K."/>
            <person name="Myers J."/>
            <person name="Bonds A."/>
            <person name="Quandt C.A."/>
            <person name="Barry K."/>
            <person name="Liu P."/>
            <person name="Grigoriev I."/>
            <person name="Longcore J.E."/>
            <person name="James T.Y."/>
        </authorList>
    </citation>
    <scope>NUCLEOTIDE SEQUENCE</scope>
    <source>
        <strain evidence="2">JEL0513</strain>
    </source>
</reference>
<dbReference type="Proteomes" id="UP001211907">
    <property type="component" value="Unassembled WGS sequence"/>
</dbReference>